<keyword evidence="1" id="KW-0812">Transmembrane</keyword>
<keyword evidence="3" id="KW-1185">Reference proteome</keyword>
<keyword evidence="1" id="KW-1133">Transmembrane helix</keyword>
<reference evidence="2 3" key="1">
    <citation type="submission" date="2018-10" db="EMBL/GenBank/DDBJ databases">
        <title>Draft genome of Cortibacter populi DSM10536.</title>
        <authorList>
            <person name="Bernier A.-M."/>
            <person name="Bernard K."/>
        </authorList>
    </citation>
    <scope>NUCLEOTIDE SEQUENCE [LARGE SCALE GENOMIC DNA]</scope>
    <source>
        <strain evidence="2 3">DSM 105136</strain>
    </source>
</reference>
<comment type="caution">
    <text evidence="2">The sequence shown here is derived from an EMBL/GenBank/DDBJ whole genome shotgun (WGS) entry which is preliminary data.</text>
</comment>
<dbReference type="EMBL" id="RDQO01000001">
    <property type="protein sequence ID" value="RMX08204.1"/>
    <property type="molecule type" value="Genomic_DNA"/>
</dbReference>
<dbReference type="PANTHER" id="PTHR34703:SF1">
    <property type="entry name" value="ANTIPORTER SUBUNIT MNHG2-RELATED"/>
    <property type="match status" value="1"/>
</dbReference>
<dbReference type="InterPro" id="IPR005133">
    <property type="entry name" value="PhaG_MnhG_YufB"/>
</dbReference>
<dbReference type="Proteomes" id="UP000278006">
    <property type="component" value="Unassembled WGS sequence"/>
</dbReference>
<proteinExistence type="predicted"/>
<keyword evidence="1" id="KW-0472">Membrane</keyword>
<organism evidence="2 3">
    <name type="scientific">Corticibacter populi</name>
    <dbReference type="NCBI Taxonomy" id="1550736"/>
    <lineage>
        <taxon>Bacteria</taxon>
        <taxon>Pseudomonadati</taxon>
        <taxon>Pseudomonadota</taxon>
        <taxon>Betaproteobacteria</taxon>
        <taxon>Burkholderiales</taxon>
        <taxon>Comamonadaceae</taxon>
        <taxon>Corticibacter</taxon>
    </lineage>
</organism>
<dbReference type="PANTHER" id="PTHR34703">
    <property type="entry name" value="ANTIPORTER SUBUNIT MNHG2-RELATED"/>
    <property type="match status" value="1"/>
</dbReference>
<accession>A0A3M6QYW5</accession>
<dbReference type="OrthoDB" id="9813804at2"/>
<dbReference type="RefSeq" id="WP_122226327.1">
    <property type="nucleotide sequence ID" value="NZ_RDQO01000001.1"/>
</dbReference>
<dbReference type="AlphaFoldDB" id="A0A3M6QYW5"/>
<evidence type="ECO:0000313" key="3">
    <source>
        <dbReference type="Proteomes" id="UP000278006"/>
    </source>
</evidence>
<feature type="transmembrane region" description="Helical" evidence="1">
    <location>
        <begin position="65"/>
        <end position="87"/>
    </location>
</feature>
<dbReference type="Pfam" id="PF03334">
    <property type="entry name" value="PhaG_MnhG_YufB"/>
    <property type="match status" value="1"/>
</dbReference>
<feature type="transmembrane region" description="Helical" evidence="1">
    <location>
        <begin position="6"/>
        <end position="29"/>
    </location>
</feature>
<protein>
    <submittedName>
        <fullName evidence="2">Potassium:proton antiporter</fullName>
    </submittedName>
</protein>
<gene>
    <name evidence="2" type="ORF">D8I35_03565</name>
</gene>
<dbReference type="GO" id="GO:0015385">
    <property type="term" value="F:sodium:proton antiporter activity"/>
    <property type="evidence" value="ECO:0007669"/>
    <property type="project" value="TreeGrafter"/>
</dbReference>
<sequence length="132" mass="13623">MITTSVALLALLLKLAGFVFLFAAALGVLRFADPLQRMHASTKAGTIGAGLMIAGAALASRSAGALVIGALAILFLIFTVPVAGHLLGRAIYLCRAPLQGLEGQDALAGVLPRTESETSVNPINKTIKKEDK</sequence>
<name>A0A3M6QYW5_9BURK</name>
<evidence type="ECO:0000256" key="1">
    <source>
        <dbReference type="SAM" id="Phobius"/>
    </source>
</evidence>
<evidence type="ECO:0000313" key="2">
    <source>
        <dbReference type="EMBL" id="RMX08204.1"/>
    </source>
</evidence>